<evidence type="ECO:0000313" key="3">
    <source>
        <dbReference type="Proteomes" id="UP000093796"/>
    </source>
</evidence>
<proteinExistence type="predicted"/>
<protein>
    <submittedName>
        <fullName evidence="2">Uncharacterized protein</fullName>
    </submittedName>
</protein>
<feature type="compositionally biased region" description="Pro residues" evidence="1">
    <location>
        <begin position="95"/>
        <end position="105"/>
    </location>
</feature>
<evidence type="ECO:0000313" key="2">
    <source>
        <dbReference type="EMBL" id="OAZ72463.1"/>
    </source>
</evidence>
<dbReference type="eggNOG" id="ENOG5032Y03">
    <property type="taxonomic scope" value="Bacteria"/>
</dbReference>
<dbReference type="OrthoDB" id="6460161at2"/>
<dbReference type="RefSeq" id="WP_003628962.1">
    <property type="nucleotide sequence ID" value="NZ_CP039846.2"/>
</dbReference>
<organism evidence="2 3">
    <name type="scientific">Acetobacter pasteurianus</name>
    <name type="common">Acetobacter turbidans</name>
    <dbReference type="NCBI Taxonomy" id="438"/>
    <lineage>
        <taxon>Bacteria</taxon>
        <taxon>Pseudomonadati</taxon>
        <taxon>Pseudomonadota</taxon>
        <taxon>Alphaproteobacteria</taxon>
        <taxon>Acetobacterales</taxon>
        <taxon>Acetobacteraceae</taxon>
        <taxon>Acetobacter</taxon>
    </lineage>
</organism>
<dbReference type="AlphaFoldDB" id="A0A1A0DB00"/>
<feature type="region of interest" description="Disordered" evidence="1">
    <location>
        <begin position="73"/>
        <end position="105"/>
    </location>
</feature>
<accession>A0A1A0DB00</accession>
<dbReference type="Proteomes" id="UP000093796">
    <property type="component" value="Unassembled WGS sequence"/>
</dbReference>
<comment type="caution">
    <text evidence="2">The sequence shown here is derived from an EMBL/GenBank/DDBJ whole genome shotgun (WGS) entry which is preliminary data.</text>
</comment>
<dbReference type="EMBL" id="LYUD01000099">
    <property type="protein sequence ID" value="OAZ72463.1"/>
    <property type="molecule type" value="Genomic_DNA"/>
</dbReference>
<dbReference type="PATRIC" id="fig|438.15.peg.1157"/>
<evidence type="ECO:0000256" key="1">
    <source>
        <dbReference type="SAM" id="MobiDB-lite"/>
    </source>
</evidence>
<dbReference type="GeneID" id="66350660"/>
<name>A0A1A0DB00_ACEPA</name>
<reference evidence="2 3" key="1">
    <citation type="submission" date="2016-05" db="EMBL/GenBank/DDBJ databases">
        <title>Genome sequencing of Acetobacter pasteurianus strain SRCM100623.</title>
        <authorList>
            <person name="Song Y.R."/>
        </authorList>
    </citation>
    <scope>NUCLEOTIDE SEQUENCE [LARGE SCALE GENOMIC DNA]</scope>
    <source>
        <strain evidence="2 3">SRCM100623</strain>
    </source>
</reference>
<gene>
    <name evidence="2" type="ORF">SRCM100623_01003</name>
</gene>
<sequence length="105" mass="10729">MATSSTVTVGCKLPNGLVLELAGQKHELAGARTAKAGGYGLTPVPADFWQAWAQKYAGFPPLEAGLIFAQTTPEKAAGQAKEQASLRTGMEPLNPAAPAPGITPA</sequence>